<dbReference type="GO" id="GO:0003700">
    <property type="term" value="F:DNA-binding transcription factor activity"/>
    <property type="evidence" value="ECO:0007669"/>
    <property type="project" value="InterPro"/>
</dbReference>
<dbReference type="SUPFAM" id="SSF46689">
    <property type="entry name" value="Homeodomain-like"/>
    <property type="match status" value="2"/>
</dbReference>
<keyword evidence="3" id="KW-0804">Transcription</keyword>
<sequence length="284" mass="30643">MSSVDRALSSIRVISSRRCEAHRSPVPSDGAPPQLLVIPEHDDLHVDIGGRRHLVRSDQLAVVCPAEGDTIALTREIQAESSSEMRSVFGVEAIAFKSRGHVYTLLEQELPRTIVVDSTPLLASVVALLHAEGSRDPVVDSLLCKLTEVAVCAAVAAWIDTAPTPPGWIGGVVHPRIGATLEAVHSELGTAWTVSDMAAHAHMSRSAFAKLFREVVGSTPSSHLARWRMAHALELLEASPDMPLKDVADRLGYSDEFALSTAFKRRFGASPRNYVDPAPSRVRG</sequence>
<dbReference type="Proteomes" id="UP000274841">
    <property type="component" value="Chromosome"/>
</dbReference>
<keyword evidence="2" id="KW-0238">DNA-binding</keyword>
<dbReference type="PROSITE" id="PS00041">
    <property type="entry name" value="HTH_ARAC_FAMILY_1"/>
    <property type="match status" value="1"/>
</dbReference>
<feature type="domain" description="HTH araC/xylS-type" evidence="4">
    <location>
        <begin position="178"/>
        <end position="277"/>
    </location>
</feature>
<dbReference type="InterPro" id="IPR018062">
    <property type="entry name" value="HTH_AraC-typ_CS"/>
</dbReference>
<name>A0A3Q9JAP2_9MICO</name>
<dbReference type="Gene3D" id="1.10.10.60">
    <property type="entry name" value="Homeodomain-like"/>
    <property type="match status" value="2"/>
</dbReference>
<keyword evidence="1" id="KW-0805">Transcription regulation</keyword>
<dbReference type="SMART" id="SM00342">
    <property type="entry name" value="HTH_ARAC"/>
    <property type="match status" value="1"/>
</dbReference>
<accession>A0A3Q9JAP2</accession>
<protein>
    <submittedName>
        <fullName evidence="5">RCS-specific HTH-type transcriptional activator RclR</fullName>
    </submittedName>
</protein>
<dbReference type="InterPro" id="IPR018060">
    <property type="entry name" value="HTH_AraC"/>
</dbReference>
<dbReference type="EMBL" id="CP031422">
    <property type="protein sequence ID" value="AZS42107.1"/>
    <property type="molecule type" value="Genomic_DNA"/>
</dbReference>
<evidence type="ECO:0000256" key="3">
    <source>
        <dbReference type="ARBA" id="ARBA00023163"/>
    </source>
</evidence>
<gene>
    <name evidence="5" type="primary">rclR_3</name>
    <name evidence="5" type="ORF">CVS54_03469</name>
</gene>
<proteinExistence type="predicted"/>
<dbReference type="KEGG" id="moy:CVS54_03469"/>
<dbReference type="InterPro" id="IPR050204">
    <property type="entry name" value="AraC_XylS_family_regulators"/>
</dbReference>
<dbReference type="GO" id="GO:0043565">
    <property type="term" value="F:sequence-specific DNA binding"/>
    <property type="evidence" value="ECO:0007669"/>
    <property type="project" value="InterPro"/>
</dbReference>
<evidence type="ECO:0000256" key="2">
    <source>
        <dbReference type="ARBA" id="ARBA00023125"/>
    </source>
</evidence>
<dbReference type="PANTHER" id="PTHR46796">
    <property type="entry name" value="HTH-TYPE TRANSCRIPTIONAL ACTIVATOR RHAS-RELATED"/>
    <property type="match status" value="1"/>
</dbReference>
<dbReference type="InterPro" id="IPR009057">
    <property type="entry name" value="Homeodomain-like_sf"/>
</dbReference>
<evidence type="ECO:0000313" key="6">
    <source>
        <dbReference type="Proteomes" id="UP000274841"/>
    </source>
</evidence>
<dbReference type="PROSITE" id="PS01124">
    <property type="entry name" value="HTH_ARAC_FAMILY_2"/>
    <property type="match status" value="1"/>
</dbReference>
<dbReference type="AlphaFoldDB" id="A0A3Q9JAP2"/>
<organism evidence="5 6">
    <name type="scientific">Microbacterium oxydans</name>
    <dbReference type="NCBI Taxonomy" id="82380"/>
    <lineage>
        <taxon>Bacteria</taxon>
        <taxon>Bacillati</taxon>
        <taxon>Actinomycetota</taxon>
        <taxon>Actinomycetes</taxon>
        <taxon>Micrococcales</taxon>
        <taxon>Microbacteriaceae</taxon>
        <taxon>Microbacterium</taxon>
    </lineage>
</organism>
<evidence type="ECO:0000256" key="1">
    <source>
        <dbReference type="ARBA" id="ARBA00023015"/>
    </source>
</evidence>
<dbReference type="Pfam" id="PF12833">
    <property type="entry name" value="HTH_18"/>
    <property type="match status" value="1"/>
</dbReference>
<reference evidence="5 6" key="1">
    <citation type="submission" date="2018-08" db="EMBL/GenBank/DDBJ databases">
        <title>Microbacterium oxydans strain HG3.</title>
        <authorList>
            <person name="ORTET P."/>
        </authorList>
    </citation>
    <scope>NUCLEOTIDE SEQUENCE [LARGE SCALE GENOMIC DNA]</scope>
    <source>
        <strain evidence="5 6">HG3</strain>
    </source>
</reference>
<evidence type="ECO:0000259" key="4">
    <source>
        <dbReference type="PROSITE" id="PS01124"/>
    </source>
</evidence>
<dbReference type="RefSeq" id="WP_127012760.1">
    <property type="nucleotide sequence ID" value="NZ_CP031422.1"/>
</dbReference>
<dbReference type="PANTHER" id="PTHR46796:SF13">
    <property type="entry name" value="HTH-TYPE TRANSCRIPTIONAL ACTIVATOR RHAS"/>
    <property type="match status" value="1"/>
</dbReference>
<evidence type="ECO:0000313" key="5">
    <source>
        <dbReference type="EMBL" id="AZS42107.1"/>
    </source>
</evidence>